<proteinExistence type="predicted"/>
<evidence type="ECO:0000313" key="1">
    <source>
        <dbReference type="EMBL" id="GJM93335.1"/>
    </source>
</evidence>
<gene>
    <name evidence="1" type="primary">ga09882</name>
    <name evidence="1" type="ORF">PR202_ga09882</name>
</gene>
<comment type="caution">
    <text evidence="1">The sequence shown here is derived from an EMBL/GenBank/DDBJ whole genome shotgun (WGS) entry which is preliminary data.</text>
</comment>
<dbReference type="EMBL" id="BQKI01000004">
    <property type="protein sequence ID" value="GJM93335.1"/>
    <property type="molecule type" value="Genomic_DNA"/>
</dbReference>
<accession>A0AAV5C5B5</accession>
<evidence type="ECO:0000313" key="2">
    <source>
        <dbReference type="Proteomes" id="UP001054889"/>
    </source>
</evidence>
<reference evidence="1" key="2">
    <citation type="submission" date="2021-12" db="EMBL/GenBank/DDBJ databases">
        <title>Resequencing data analysis of finger millet.</title>
        <authorList>
            <person name="Hatakeyama M."/>
            <person name="Aluri S."/>
            <person name="Balachadran M.T."/>
            <person name="Sivarajan S.R."/>
            <person name="Poveda L."/>
            <person name="Shimizu-Inatsugi R."/>
            <person name="Schlapbach R."/>
            <person name="Sreeman S.M."/>
            <person name="Shimizu K.K."/>
        </authorList>
    </citation>
    <scope>NUCLEOTIDE SEQUENCE</scope>
</reference>
<dbReference type="AlphaFoldDB" id="A0AAV5C5B5"/>
<protein>
    <submittedName>
        <fullName evidence="1">Uncharacterized protein</fullName>
    </submittedName>
</protein>
<sequence length="210" mass="23482">MLGWVDGCIPGTKVIPYLKRYHKTPGTDSRASCEEAGRFNPSYNMADCEASGSSSWKKCLDSGADMQFNGVKPSEAWKEKLCSNVYIQKLLSSPISPEPLHFRVLPLTVEAFHTSMAVEPEKLKRNPRKFSALPSDSVPDSELSELEKVKRNLRKATNSMVEASKFSSAGLILQRYQTLQLTSPKVRSLNKGLMEALRRRNASESLLDER</sequence>
<keyword evidence="2" id="KW-1185">Reference proteome</keyword>
<name>A0AAV5C5B5_ELECO</name>
<reference evidence="1" key="1">
    <citation type="journal article" date="2018" name="DNA Res.">
        <title>Multiple hybrid de novo genome assembly of finger millet, an orphan allotetraploid crop.</title>
        <authorList>
            <person name="Hatakeyama M."/>
            <person name="Aluri S."/>
            <person name="Balachadran M.T."/>
            <person name="Sivarajan S.R."/>
            <person name="Patrignani A."/>
            <person name="Gruter S."/>
            <person name="Poveda L."/>
            <person name="Shimizu-Inatsugi R."/>
            <person name="Baeten J."/>
            <person name="Francoijs K.J."/>
            <person name="Nataraja K.N."/>
            <person name="Reddy Y.A.N."/>
            <person name="Phadnis S."/>
            <person name="Ravikumar R.L."/>
            <person name="Schlapbach R."/>
            <person name="Sreeman S.M."/>
            <person name="Shimizu K.K."/>
        </authorList>
    </citation>
    <scope>NUCLEOTIDE SEQUENCE</scope>
</reference>
<organism evidence="1 2">
    <name type="scientific">Eleusine coracana subsp. coracana</name>
    <dbReference type="NCBI Taxonomy" id="191504"/>
    <lineage>
        <taxon>Eukaryota</taxon>
        <taxon>Viridiplantae</taxon>
        <taxon>Streptophyta</taxon>
        <taxon>Embryophyta</taxon>
        <taxon>Tracheophyta</taxon>
        <taxon>Spermatophyta</taxon>
        <taxon>Magnoliopsida</taxon>
        <taxon>Liliopsida</taxon>
        <taxon>Poales</taxon>
        <taxon>Poaceae</taxon>
        <taxon>PACMAD clade</taxon>
        <taxon>Chloridoideae</taxon>
        <taxon>Cynodonteae</taxon>
        <taxon>Eleusininae</taxon>
        <taxon>Eleusine</taxon>
    </lineage>
</organism>
<dbReference type="Proteomes" id="UP001054889">
    <property type="component" value="Unassembled WGS sequence"/>
</dbReference>